<dbReference type="RefSeq" id="XP_017699048.3">
    <property type="nucleotide sequence ID" value="XM_017843559.3"/>
</dbReference>
<feature type="compositionally biased region" description="Polar residues" evidence="2">
    <location>
        <begin position="40"/>
        <end position="63"/>
    </location>
</feature>
<keyword evidence="4" id="KW-1185">Reference proteome</keyword>
<sequence>MEREKKRTDEINPLLLLLKVAIPLAFPLAGFVLSTLATNSRTKGTTQSTCPPQEQMDSTISVSQDEHGEGERSHGLNSSSMCQEKGEQEPERREPLVSSHNSSSLEITRVQRSKNKREISIVQSQDGPDLEEDIETLKSSSHGLNSSSMCQEKGEQEPERREPLIRSHNSSSQEITRVQRSKNTREISIEQSQGGPNLEEDIKALKSSSHGLNSSSMCQEKGEQEPESREPLISSHNSSSLEIMRVQRSNNRREISIEQSQDGPHLEEDIETLKSQIAALQEKEHEFDSRIYHYCNLKEQESAIQKLQIMCLGFKLESLEAQNQRLEDTIVELREAVKQYDTMKDVLKSLQRKVKKLQKTNRLHSRLIHQQALNLDAREVDLFVAKQESKQAIKEIKDLADQLHHDDKAIEDEKELMMEDDDTLRLSKKELLDQLERFREQWYAGVEEMIYLGWIGACLRHEVLVNQKEEDKKPVGDRLVVELPIDDRSNHGITELHDSDGSSSVADLGDATMELAVMKHPHSGSTKPRFLHKIKGWAKGKGRSRLWCDRDRASSERWLGARETVLERSF</sequence>
<gene>
    <name evidence="5" type="primary">LOC103710207</name>
</gene>
<evidence type="ECO:0000256" key="3">
    <source>
        <dbReference type="SAM" id="Phobius"/>
    </source>
</evidence>
<keyword evidence="1" id="KW-0175">Coiled coil</keyword>
<proteinExistence type="predicted"/>
<feature type="compositionally biased region" description="Low complexity" evidence="2">
    <location>
        <begin position="139"/>
        <end position="148"/>
    </location>
</feature>
<feature type="coiled-coil region" evidence="1">
    <location>
        <begin position="263"/>
        <end position="367"/>
    </location>
</feature>
<feature type="transmembrane region" description="Helical" evidence="3">
    <location>
        <begin position="12"/>
        <end position="33"/>
    </location>
</feature>
<feature type="compositionally biased region" description="Basic and acidic residues" evidence="2">
    <location>
        <begin position="64"/>
        <end position="74"/>
    </location>
</feature>
<feature type="compositionally biased region" description="Basic and acidic residues" evidence="2">
    <location>
        <begin position="152"/>
        <end position="165"/>
    </location>
</feature>
<protein>
    <submittedName>
        <fullName evidence="5">Protein CHUP1, chloroplastic</fullName>
    </submittedName>
</protein>
<dbReference type="KEGG" id="pda:103710207"/>
<keyword evidence="3" id="KW-0472">Membrane</keyword>
<evidence type="ECO:0000313" key="5">
    <source>
        <dbReference type="RefSeq" id="XP_017699048.3"/>
    </source>
</evidence>
<reference evidence="5" key="2">
    <citation type="submission" date="2025-08" db="UniProtKB">
        <authorList>
            <consortium name="RefSeq"/>
        </authorList>
    </citation>
    <scope>IDENTIFICATION</scope>
    <source>
        <tissue evidence="5">Young leaves</tissue>
    </source>
</reference>
<evidence type="ECO:0000313" key="4">
    <source>
        <dbReference type="Proteomes" id="UP000228380"/>
    </source>
</evidence>
<feature type="compositionally biased region" description="Low complexity" evidence="2">
    <location>
        <begin position="207"/>
        <end position="216"/>
    </location>
</feature>
<feature type="compositionally biased region" description="Basic and acidic residues" evidence="2">
    <location>
        <begin position="220"/>
        <end position="230"/>
    </location>
</feature>
<feature type="compositionally biased region" description="Basic and acidic residues" evidence="2">
    <location>
        <begin position="84"/>
        <end position="95"/>
    </location>
</feature>
<organism evidence="4 5">
    <name type="scientific">Phoenix dactylifera</name>
    <name type="common">Date palm</name>
    <dbReference type="NCBI Taxonomy" id="42345"/>
    <lineage>
        <taxon>Eukaryota</taxon>
        <taxon>Viridiplantae</taxon>
        <taxon>Streptophyta</taxon>
        <taxon>Embryophyta</taxon>
        <taxon>Tracheophyta</taxon>
        <taxon>Spermatophyta</taxon>
        <taxon>Magnoliopsida</taxon>
        <taxon>Liliopsida</taxon>
        <taxon>Arecaceae</taxon>
        <taxon>Coryphoideae</taxon>
        <taxon>Phoeniceae</taxon>
        <taxon>Phoenix</taxon>
    </lineage>
</organism>
<feature type="compositionally biased region" description="Polar residues" evidence="2">
    <location>
        <begin position="167"/>
        <end position="178"/>
    </location>
</feature>
<name>A0A8B7MUK0_PHODC</name>
<dbReference type="OrthoDB" id="687739at2759"/>
<evidence type="ECO:0000256" key="2">
    <source>
        <dbReference type="SAM" id="MobiDB-lite"/>
    </source>
</evidence>
<dbReference type="GeneID" id="103710207"/>
<keyword evidence="3" id="KW-1133">Transmembrane helix</keyword>
<feature type="region of interest" description="Disordered" evidence="2">
    <location>
        <begin position="40"/>
        <end position="242"/>
    </location>
</feature>
<keyword evidence="3" id="KW-0812">Transmembrane</keyword>
<accession>A0A8B7MUK0</accession>
<dbReference type="Proteomes" id="UP000228380">
    <property type="component" value="Chromosome 16"/>
</dbReference>
<reference evidence="4" key="1">
    <citation type="journal article" date="2019" name="Nat. Commun.">
        <title>Genome-wide association mapping of date palm fruit traits.</title>
        <authorList>
            <person name="Hazzouri K.M."/>
            <person name="Gros-Balthazard M."/>
            <person name="Flowers J.M."/>
            <person name="Copetti D."/>
            <person name="Lemansour A."/>
            <person name="Lebrun M."/>
            <person name="Masmoudi K."/>
            <person name="Ferrand S."/>
            <person name="Dhar M.I."/>
            <person name="Fresquez Z.A."/>
            <person name="Rosas U."/>
            <person name="Zhang J."/>
            <person name="Talag J."/>
            <person name="Lee S."/>
            <person name="Kudrna D."/>
            <person name="Powell R.F."/>
            <person name="Leitch I.J."/>
            <person name="Krueger R.R."/>
            <person name="Wing R.A."/>
            <person name="Amiri K.M.A."/>
            <person name="Purugganan M.D."/>
        </authorList>
    </citation>
    <scope>NUCLEOTIDE SEQUENCE [LARGE SCALE GENOMIC DNA]</scope>
    <source>
        <strain evidence="4">cv. Khalas</strain>
    </source>
</reference>
<dbReference type="AlphaFoldDB" id="A0A8B7MUK0"/>
<evidence type="ECO:0000256" key="1">
    <source>
        <dbReference type="SAM" id="Coils"/>
    </source>
</evidence>